<keyword evidence="2" id="KW-1185">Reference proteome</keyword>
<dbReference type="GeneID" id="36319119"/>
<organism evidence="1 2">
    <name type="scientific">Vairimorpha ceranae</name>
    <dbReference type="NCBI Taxonomy" id="40302"/>
    <lineage>
        <taxon>Eukaryota</taxon>
        <taxon>Fungi</taxon>
        <taxon>Fungi incertae sedis</taxon>
        <taxon>Microsporidia</taxon>
        <taxon>Nosematidae</taxon>
        <taxon>Vairimorpha</taxon>
    </lineage>
</organism>
<sequence length="52" mass="6085">MDYTIWTHNIFYYRNHDITIPKSTTKKKALVDLVLVSAMVNAQSGRLIPRTY</sequence>
<name>A0A0F9WRP1_9MICR</name>
<reference evidence="1 2" key="1">
    <citation type="journal article" date="2015" name="Environ. Microbiol.">
        <title>Genome analyses suggest the presence of polyploidy and recent human-driven expansions in eight global populations of the honeybee pathogen Nosema ceranae.</title>
        <authorList>
            <person name="Pelin A."/>
            <person name="Selman M."/>
            <person name="Aris-Brosou S."/>
            <person name="Farinelli L."/>
            <person name="Corradi N."/>
        </authorList>
    </citation>
    <scope>NUCLEOTIDE SEQUENCE [LARGE SCALE GENOMIC DNA]</scope>
    <source>
        <strain evidence="1 2">PA08 1199</strain>
    </source>
</reference>
<dbReference type="EMBL" id="JPQZ01000017">
    <property type="protein sequence ID" value="KKO75568.1"/>
    <property type="molecule type" value="Genomic_DNA"/>
</dbReference>
<dbReference type="VEuPathDB" id="MicrosporidiaDB:AAJ76_1700011640"/>
<protein>
    <submittedName>
        <fullName evidence="1">Uncharacterized protein</fullName>
    </submittedName>
</protein>
<dbReference type="Proteomes" id="UP000034350">
    <property type="component" value="Unassembled WGS sequence"/>
</dbReference>
<accession>A0A0F9WRP1</accession>
<evidence type="ECO:0000313" key="1">
    <source>
        <dbReference type="EMBL" id="KKO75568.1"/>
    </source>
</evidence>
<dbReference type="AlphaFoldDB" id="A0A0F9WRP1"/>
<gene>
    <name evidence="1" type="ORF">AAJ76_1700011640</name>
</gene>
<proteinExistence type="predicted"/>
<comment type="caution">
    <text evidence="1">The sequence shown here is derived from an EMBL/GenBank/DDBJ whole genome shotgun (WGS) entry which is preliminary data.</text>
</comment>
<dbReference type="RefSeq" id="XP_024331310.1">
    <property type="nucleotide sequence ID" value="XM_024474209.1"/>
</dbReference>
<evidence type="ECO:0000313" key="2">
    <source>
        <dbReference type="Proteomes" id="UP000034350"/>
    </source>
</evidence>